<dbReference type="InterPro" id="IPR057666">
    <property type="entry name" value="DrpA_SLOG"/>
</dbReference>
<proteinExistence type="inferred from homology"/>
<accession>A0A0G0BMK9</accession>
<reference evidence="3 4" key="1">
    <citation type="journal article" date="2015" name="Nature">
        <title>rRNA introns, odd ribosomes, and small enigmatic genomes across a large radiation of phyla.</title>
        <authorList>
            <person name="Brown C.T."/>
            <person name="Hug L.A."/>
            <person name="Thomas B.C."/>
            <person name="Sharon I."/>
            <person name="Castelle C.J."/>
            <person name="Singh A."/>
            <person name="Wilkins M.J."/>
            <person name="Williams K.H."/>
            <person name="Banfield J.F."/>
        </authorList>
    </citation>
    <scope>NUCLEOTIDE SEQUENCE [LARGE SCALE GENOMIC DNA]</scope>
</reference>
<dbReference type="InterPro" id="IPR003488">
    <property type="entry name" value="DprA"/>
</dbReference>
<dbReference type="SUPFAM" id="SSF102405">
    <property type="entry name" value="MCP/YpsA-like"/>
    <property type="match status" value="1"/>
</dbReference>
<evidence type="ECO:0000313" key="3">
    <source>
        <dbReference type="EMBL" id="KKP32267.1"/>
    </source>
</evidence>
<feature type="domain" description="Smf/DprA SLOG" evidence="2">
    <location>
        <begin position="4"/>
        <end position="184"/>
    </location>
</feature>
<dbReference type="AlphaFoldDB" id="A0A0G0BMK9"/>
<dbReference type="GO" id="GO:0009294">
    <property type="term" value="P:DNA-mediated transformation"/>
    <property type="evidence" value="ECO:0007669"/>
    <property type="project" value="InterPro"/>
</dbReference>
<evidence type="ECO:0000259" key="2">
    <source>
        <dbReference type="Pfam" id="PF02481"/>
    </source>
</evidence>
<dbReference type="Proteomes" id="UP000034803">
    <property type="component" value="Unassembled WGS sequence"/>
</dbReference>
<comment type="similarity">
    <text evidence="1">Belongs to the DprA/Smf family.</text>
</comment>
<dbReference type="Gene3D" id="3.40.50.450">
    <property type="match status" value="1"/>
</dbReference>
<evidence type="ECO:0000256" key="1">
    <source>
        <dbReference type="ARBA" id="ARBA00006525"/>
    </source>
</evidence>
<sequence>MEDLFVLGKLLPTDKRAVAVVGSRKMTPRGMELTKKYVKELVKEKITIVSGLARGIDTIAHITALENGGRTIAVLGSGLDIIYPPENKELAERITKSGCLISGFPYDTKPEGKNFLARNRIIVKLSLAVLVIEGLRRSGTLSTASHAGNDGVEVFAIPGSEACDYLIDNGATVANSPKDVIKYLKQIESI</sequence>
<dbReference type="EMBL" id="LBOI01000001">
    <property type="protein sequence ID" value="KKP32267.1"/>
    <property type="molecule type" value="Genomic_DNA"/>
</dbReference>
<gene>
    <name evidence="3" type="ORF">UR21_C0001G0063</name>
</gene>
<dbReference type="PANTHER" id="PTHR43022">
    <property type="entry name" value="PROTEIN SMF"/>
    <property type="match status" value="1"/>
</dbReference>
<evidence type="ECO:0000313" key="4">
    <source>
        <dbReference type="Proteomes" id="UP000034803"/>
    </source>
</evidence>
<dbReference type="Pfam" id="PF02481">
    <property type="entry name" value="DNA_processg_A"/>
    <property type="match status" value="1"/>
</dbReference>
<comment type="caution">
    <text evidence="3">The sequence shown here is derived from an EMBL/GenBank/DDBJ whole genome shotgun (WGS) entry which is preliminary data.</text>
</comment>
<organism evidence="3 4">
    <name type="scientific">Candidatus Woesebacteria bacterium GW2011_GWC2_31_9</name>
    <dbReference type="NCBI Taxonomy" id="1618586"/>
    <lineage>
        <taxon>Bacteria</taxon>
        <taxon>Candidatus Woeseibacteriota</taxon>
    </lineage>
</organism>
<dbReference type="PANTHER" id="PTHR43022:SF1">
    <property type="entry name" value="PROTEIN SMF"/>
    <property type="match status" value="1"/>
</dbReference>
<dbReference type="PATRIC" id="fig|1618586.3.peg.64"/>
<protein>
    <submittedName>
        <fullName evidence="3">Protecting protein DprA protein</fullName>
    </submittedName>
</protein>
<name>A0A0G0BMK9_9BACT</name>